<proteinExistence type="predicted"/>
<evidence type="ECO:0000313" key="2">
    <source>
        <dbReference type="Proteomes" id="UP000054248"/>
    </source>
</evidence>
<keyword evidence="2" id="KW-1185">Reference proteome</keyword>
<protein>
    <submittedName>
        <fullName evidence="1">Uncharacterized protein</fullName>
    </submittedName>
</protein>
<evidence type="ECO:0000313" key="1">
    <source>
        <dbReference type="EMBL" id="KIO33853.1"/>
    </source>
</evidence>
<dbReference type="Gene3D" id="3.80.10.10">
    <property type="entry name" value="Ribonuclease Inhibitor"/>
    <property type="match status" value="1"/>
</dbReference>
<sequence length="268" mass="29938">MWSFEYFLSANPELGNKVPGVRYMELRSSYVSILDDPDSESPFVTQVPPTFPSLVSLRLLGSISMIQATRFSLPALRSLTVYSTAFDGTEDYHSISALLRAHGCNLVELELNVPFPHLPNIYTTCPKLRRLQIPATALVEAVLPDIDHPAITTLGIFGMQKLVHEEKHRTFTSHLLELLEKHFSGVKEVQDVSLKSHDLRQRSVTLWTAQDALDHRSFWSRLTALLGARGVKLTDWSGCPIAGFESRKDSMIMASEADVISEGLTCCH</sequence>
<dbReference type="HOGENOM" id="CLU_1038978_0_0_1"/>
<dbReference type="OrthoDB" id="3171058at2759"/>
<dbReference type="EMBL" id="KN822946">
    <property type="protein sequence ID" value="KIO33853.1"/>
    <property type="molecule type" value="Genomic_DNA"/>
</dbReference>
<reference evidence="1 2" key="1">
    <citation type="submission" date="2014-04" db="EMBL/GenBank/DDBJ databases">
        <authorList>
            <consortium name="DOE Joint Genome Institute"/>
            <person name="Kuo A."/>
            <person name="Girlanda M."/>
            <person name="Perotto S."/>
            <person name="Kohler A."/>
            <person name="Nagy L.G."/>
            <person name="Floudas D."/>
            <person name="Copeland A."/>
            <person name="Barry K.W."/>
            <person name="Cichocki N."/>
            <person name="Veneault-Fourrey C."/>
            <person name="LaButti K."/>
            <person name="Lindquist E.A."/>
            <person name="Lipzen A."/>
            <person name="Lundell T."/>
            <person name="Morin E."/>
            <person name="Murat C."/>
            <person name="Sun H."/>
            <person name="Tunlid A."/>
            <person name="Henrissat B."/>
            <person name="Grigoriev I.V."/>
            <person name="Hibbett D.S."/>
            <person name="Martin F."/>
            <person name="Nordberg H.P."/>
            <person name="Cantor M.N."/>
            <person name="Hua S.X."/>
        </authorList>
    </citation>
    <scope>NUCLEOTIDE SEQUENCE [LARGE SCALE GENOMIC DNA]</scope>
    <source>
        <strain evidence="1 2">MUT 4182</strain>
    </source>
</reference>
<dbReference type="AlphaFoldDB" id="A0A0C3LIQ7"/>
<dbReference type="InterPro" id="IPR032675">
    <property type="entry name" value="LRR_dom_sf"/>
</dbReference>
<reference evidence="2" key="2">
    <citation type="submission" date="2015-01" db="EMBL/GenBank/DDBJ databases">
        <title>Evolutionary Origins and Diversification of the Mycorrhizal Mutualists.</title>
        <authorList>
            <consortium name="DOE Joint Genome Institute"/>
            <consortium name="Mycorrhizal Genomics Consortium"/>
            <person name="Kohler A."/>
            <person name="Kuo A."/>
            <person name="Nagy L.G."/>
            <person name="Floudas D."/>
            <person name="Copeland A."/>
            <person name="Barry K.W."/>
            <person name="Cichocki N."/>
            <person name="Veneault-Fourrey C."/>
            <person name="LaButti K."/>
            <person name="Lindquist E.A."/>
            <person name="Lipzen A."/>
            <person name="Lundell T."/>
            <person name="Morin E."/>
            <person name="Murat C."/>
            <person name="Riley R."/>
            <person name="Ohm R."/>
            <person name="Sun H."/>
            <person name="Tunlid A."/>
            <person name="Henrissat B."/>
            <person name="Grigoriev I.V."/>
            <person name="Hibbett D.S."/>
            <person name="Martin F."/>
        </authorList>
    </citation>
    <scope>NUCLEOTIDE SEQUENCE [LARGE SCALE GENOMIC DNA]</scope>
    <source>
        <strain evidence="2">MUT 4182</strain>
    </source>
</reference>
<name>A0A0C3LIQ7_9AGAM</name>
<gene>
    <name evidence="1" type="ORF">M407DRAFT_17454</name>
</gene>
<organism evidence="1 2">
    <name type="scientific">Tulasnella calospora MUT 4182</name>
    <dbReference type="NCBI Taxonomy" id="1051891"/>
    <lineage>
        <taxon>Eukaryota</taxon>
        <taxon>Fungi</taxon>
        <taxon>Dikarya</taxon>
        <taxon>Basidiomycota</taxon>
        <taxon>Agaricomycotina</taxon>
        <taxon>Agaricomycetes</taxon>
        <taxon>Cantharellales</taxon>
        <taxon>Tulasnellaceae</taxon>
        <taxon>Tulasnella</taxon>
    </lineage>
</organism>
<accession>A0A0C3LIQ7</accession>
<dbReference type="Proteomes" id="UP000054248">
    <property type="component" value="Unassembled WGS sequence"/>
</dbReference>